<keyword evidence="5" id="KW-1185">Reference proteome</keyword>
<keyword evidence="1" id="KW-0597">Phosphoprotein</keyword>
<evidence type="ECO:0000256" key="2">
    <source>
        <dbReference type="SAM" id="MobiDB-lite"/>
    </source>
</evidence>
<dbReference type="CDD" id="cd00060">
    <property type="entry name" value="FHA"/>
    <property type="match status" value="1"/>
</dbReference>
<evidence type="ECO:0000259" key="3">
    <source>
        <dbReference type="PROSITE" id="PS50006"/>
    </source>
</evidence>
<feature type="compositionally biased region" description="Low complexity" evidence="2">
    <location>
        <begin position="156"/>
        <end position="165"/>
    </location>
</feature>
<accession>A0A8J2TZE0</accession>
<dbReference type="EMBL" id="BMFY01000010">
    <property type="protein sequence ID" value="GGA19744.1"/>
    <property type="molecule type" value="Genomic_DNA"/>
</dbReference>
<dbReference type="PANTHER" id="PTHR23308">
    <property type="entry name" value="NUCLEAR INHIBITOR OF PROTEIN PHOSPHATASE-1"/>
    <property type="match status" value="1"/>
</dbReference>
<gene>
    <name evidence="4" type="ORF">GCM10011333_23570</name>
</gene>
<dbReference type="InterPro" id="IPR008984">
    <property type="entry name" value="SMAD_FHA_dom_sf"/>
</dbReference>
<dbReference type="InterPro" id="IPR022128">
    <property type="entry name" value="FhaA_N"/>
</dbReference>
<dbReference type="Proteomes" id="UP000616114">
    <property type="component" value="Unassembled WGS sequence"/>
</dbReference>
<protein>
    <recommendedName>
        <fullName evidence="3">FHA domain-containing protein</fullName>
    </recommendedName>
</protein>
<dbReference type="InterPro" id="IPR000253">
    <property type="entry name" value="FHA_dom"/>
</dbReference>
<dbReference type="InterPro" id="IPR050923">
    <property type="entry name" value="Cell_Proc_Reg/RNA_Proc"/>
</dbReference>
<dbReference type="PROSITE" id="PS50006">
    <property type="entry name" value="FHA_DOMAIN"/>
    <property type="match status" value="1"/>
</dbReference>
<evidence type="ECO:0000313" key="4">
    <source>
        <dbReference type="EMBL" id="GGA19744.1"/>
    </source>
</evidence>
<dbReference type="SMART" id="SM00240">
    <property type="entry name" value="FHA"/>
    <property type="match status" value="1"/>
</dbReference>
<dbReference type="SUPFAM" id="SSF49879">
    <property type="entry name" value="SMAD/FHA domain"/>
    <property type="match status" value="1"/>
</dbReference>
<reference evidence="4" key="1">
    <citation type="journal article" date="2014" name="Int. J. Syst. Evol. Microbiol.">
        <title>Complete genome sequence of Corynebacterium casei LMG S-19264T (=DSM 44701T), isolated from a smear-ripened cheese.</title>
        <authorList>
            <consortium name="US DOE Joint Genome Institute (JGI-PGF)"/>
            <person name="Walter F."/>
            <person name="Albersmeier A."/>
            <person name="Kalinowski J."/>
            <person name="Ruckert C."/>
        </authorList>
    </citation>
    <scope>NUCLEOTIDE SEQUENCE</scope>
    <source>
        <strain evidence="4">CGMCC 1.12785</strain>
    </source>
</reference>
<sequence>MGVLDRFERGIERVVNGAFAKAFRSEVQPVEIASALRREADNRAAVVSRGRTLTANAYTVELSESDLERLSDLEQELSVDLRQVVGEHAASQGYSFVGPVTVVFEKASDLDTGMFRVRSTTKRPDGSSAAQPQDRGGYDPQSRANPVVPDPVPRTSHQPPGASSPHAPPPGSLGVPRRPRQYDGAPPAAHATPRTASARGVYIGSQFHPLRSGSTVFGRSEASADIILADSGCSRRHFEITVDGDRAIATDLGSTNGTKLGGRRISSVVLKDGDVLTAGSVSIQYHDPGARG</sequence>
<organism evidence="4 5">
    <name type="scientific">Sediminivirga luteola</name>
    <dbReference type="NCBI Taxonomy" id="1774748"/>
    <lineage>
        <taxon>Bacteria</taxon>
        <taxon>Bacillati</taxon>
        <taxon>Actinomycetota</taxon>
        <taxon>Actinomycetes</taxon>
        <taxon>Micrococcales</taxon>
        <taxon>Brevibacteriaceae</taxon>
        <taxon>Sediminivirga</taxon>
    </lineage>
</organism>
<dbReference type="Gene3D" id="3.30.2320.60">
    <property type="entry name" value="FhaA, phosphopeptide-binding domain (DUF3662)"/>
    <property type="match status" value="1"/>
</dbReference>
<feature type="region of interest" description="Disordered" evidence="2">
    <location>
        <begin position="115"/>
        <end position="195"/>
    </location>
</feature>
<name>A0A8J2TZE0_9MICO</name>
<feature type="compositionally biased region" description="Low complexity" evidence="2">
    <location>
        <begin position="185"/>
        <end position="195"/>
    </location>
</feature>
<dbReference type="Gene3D" id="2.60.200.20">
    <property type="match status" value="1"/>
</dbReference>
<dbReference type="InterPro" id="IPR042287">
    <property type="entry name" value="FhaA_N_sf"/>
</dbReference>
<comment type="caution">
    <text evidence="4">The sequence shown here is derived from an EMBL/GenBank/DDBJ whole genome shotgun (WGS) entry which is preliminary data.</text>
</comment>
<evidence type="ECO:0000256" key="1">
    <source>
        <dbReference type="ARBA" id="ARBA00022553"/>
    </source>
</evidence>
<dbReference type="Pfam" id="PF00498">
    <property type="entry name" value="FHA"/>
    <property type="match status" value="1"/>
</dbReference>
<dbReference type="AlphaFoldDB" id="A0A8J2TZE0"/>
<proteinExistence type="predicted"/>
<feature type="domain" description="FHA" evidence="3">
    <location>
        <begin position="215"/>
        <end position="265"/>
    </location>
</feature>
<dbReference type="Pfam" id="PF12401">
    <property type="entry name" value="FhaA_N"/>
    <property type="match status" value="1"/>
</dbReference>
<reference evidence="4" key="2">
    <citation type="submission" date="2020-09" db="EMBL/GenBank/DDBJ databases">
        <authorList>
            <person name="Sun Q."/>
            <person name="Zhou Y."/>
        </authorList>
    </citation>
    <scope>NUCLEOTIDE SEQUENCE</scope>
    <source>
        <strain evidence="4">CGMCC 1.12785</strain>
    </source>
</reference>
<dbReference type="RefSeq" id="WP_188551096.1">
    <property type="nucleotide sequence ID" value="NZ_BMFY01000010.1"/>
</dbReference>
<evidence type="ECO:0000313" key="5">
    <source>
        <dbReference type="Proteomes" id="UP000616114"/>
    </source>
</evidence>